<evidence type="ECO:0000256" key="5">
    <source>
        <dbReference type="ARBA" id="ARBA00022741"/>
    </source>
</evidence>
<evidence type="ECO:0000313" key="13">
    <source>
        <dbReference type="Proteomes" id="UP000706031"/>
    </source>
</evidence>
<accession>A0ABS7KNY9</accession>
<comment type="subcellular location">
    <subcellularLocation>
        <location evidence="11">Cell membrane</location>
        <topology evidence="11">Single-pass membrane protein</topology>
    </subcellularLocation>
</comment>
<keyword evidence="4 11" id="KW-0812">Transmembrane</keyword>
<evidence type="ECO:0000256" key="3">
    <source>
        <dbReference type="ARBA" id="ARBA00022538"/>
    </source>
</evidence>
<sequence>MKMFIPALRLSVVLMLVCGLLYPLVTTGVAQLLFPSQANGSLIIQDGKIIGSSLLAQQVKSPGLFQPRASNAKYDPTASAGSNRAVASPEYIAEMNQKLATLRQENSTLPQQIPADLVTGSGSGLDPDLSPEAAMAQIPRISQATGLSKQKLTQLIQDHIQGRQLGIFGEPRVNVMELNLALTTAQKK</sequence>
<evidence type="ECO:0000256" key="2">
    <source>
        <dbReference type="ARBA" id="ARBA00022475"/>
    </source>
</evidence>
<dbReference type="Pfam" id="PF02669">
    <property type="entry name" value="KdpC"/>
    <property type="match status" value="1"/>
</dbReference>
<evidence type="ECO:0000256" key="6">
    <source>
        <dbReference type="ARBA" id="ARBA00022840"/>
    </source>
</evidence>
<dbReference type="PANTHER" id="PTHR30042">
    <property type="entry name" value="POTASSIUM-TRANSPORTING ATPASE C CHAIN"/>
    <property type="match status" value="1"/>
</dbReference>
<gene>
    <name evidence="11 12" type="primary">kdpC</name>
    <name evidence="12" type="ORF">H7T88_21140</name>
</gene>
<dbReference type="RefSeq" id="WP_221790159.1">
    <property type="nucleotide sequence ID" value="NZ_JACLIC010000036.1"/>
</dbReference>
<dbReference type="HAMAP" id="MF_00276">
    <property type="entry name" value="KdpC"/>
    <property type="match status" value="1"/>
</dbReference>
<organism evidence="12 13">
    <name type="scientific">Paenibacillus cucumis</name>
    <name type="common">ex Kampfer et al. 2016</name>
    <dbReference type="NCBI Taxonomy" id="1776858"/>
    <lineage>
        <taxon>Bacteria</taxon>
        <taxon>Bacillati</taxon>
        <taxon>Bacillota</taxon>
        <taxon>Bacilli</taxon>
        <taxon>Bacillales</taxon>
        <taxon>Paenibacillaceae</taxon>
        <taxon>Paenibacillus</taxon>
    </lineage>
</organism>
<dbReference type="EMBL" id="JACLIC010000036">
    <property type="protein sequence ID" value="MBY0205716.1"/>
    <property type="molecule type" value="Genomic_DNA"/>
</dbReference>
<dbReference type="InterPro" id="IPR003820">
    <property type="entry name" value="KdpC"/>
</dbReference>
<evidence type="ECO:0000256" key="11">
    <source>
        <dbReference type="HAMAP-Rule" id="MF_00276"/>
    </source>
</evidence>
<keyword evidence="6 11" id="KW-0067">ATP-binding</keyword>
<keyword evidence="2 11" id="KW-1003">Cell membrane</keyword>
<protein>
    <recommendedName>
        <fullName evidence="11">Potassium-transporting ATPase KdpC subunit</fullName>
    </recommendedName>
    <alternativeName>
        <fullName evidence="11">ATP phosphohydrolase [potassium-transporting] C chain</fullName>
    </alternativeName>
    <alternativeName>
        <fullName evidence="11">Potassium-binding and translocating subunit C</fullName>
    </alternativeName>
    <alternativeName>
        <fullName evidence="11">Potassium-translocating ATPase C chain</fullName>
    </alternativeName>
</protein>
<dbReference type="PANTHER" id="PTHR30042:SF2">
    <property type="entry name" value="POTASSIUM-TRANSPORTING ATPASE KDPC SUBUNIT"/>
    <property type="match status" value="1"/>
</dbReference>
<keyword evidence="1 11" id="KW-0813">Transport</keyword>
<evidence type="ECO:0000256" key="10">
    <source>
        <dbReference type="ARBA" id="ARBA00023136"/>
    </source>
</evidence>
<comment type="similarity">
    <text evidence="11">Belongs to the KdpC family.</text>
</comment>
<comment type="function">
    <text evidence="11">Part of the high-affinity ATP-driven potassium transport (or Kdp) system, which catalyzes the hydrolysis of ATP coupled with the electrogenic transport of potassium into the cytoplasm. This subunit acts as a catalytic chaperone that increases the ATP-binding affinity of the ATP-hydrolyzing subunit KdpB by the formation of a transient KdpB/KdpC/ATP ternary complex.</text>
</comment>
<name>A0ABS7KNY9_9BACL</name>
<reference evidence="12 13" key="1">
    <citation type="submission" date="2020-08" db="EMBL/GenBank/DDBJ databases">
        <title>Fungal Genomes of the International Space Station.</title>
        <authorList>
            <person name="Seuylemezian A."/>
            <person name="Singh N.K."/>
            <person name="Wood J."/>
            <person name="Venkateswaran K."/>
        </authorList>
    </citation>
    <scope>NUCLEOTIDE SEQUENCE [LARGE SCALE GENOMIC DNA]</scope>
    <source>
        <strain evidence="12 13">S/N-304-OC-R4</strain>
    </source>
</reference>
<evidence type="ECO:0000256" key="9">
    <source>
        <dbReference type="ARBA" id="ARBA00023065"/>
    </source>
</evidence>
<evidence type="ECO:0000256" key="4">
    <source>
        <dbReference type="ARBA" id="ARBA00022692"/>
    </source>
</evidence>
<keyword evidence="5 11" id="KW-0547">Nucleotide-binding</keyword>
<dbReference type="NCBIfam" id="NF001454">
    <property type="entry name" value="PRK00315.1"/>
    <property type="match status" value="1"/>
</dbReference>
<keyword evidence="8 11" id="KW-1133">Transmembrane helix</keyword>
<comment type="caution">
    <text evidence="12">The sequence shown here is derived from an EMBL/GenBank/DDBJ whole genome shotgun (WGS) entry which is preliminary data.</text>
</comment>
<evidence type="ECO:0000256" key="1">
    <source>
        <dbReference type="ARBA" id="ARBA00022448"/>
    </source>
</evidence>
<dbReference type="NCBIfam" id="TIGR00681">
    <property type="entry name" value="kdpC"/>
    <property type="match status" value="1"/>
</dbReference>
<evidence type="ECO:0000313" key="12">
    <source>
        <dbReference type="EMBL" id="MBY0205716.1"/>
    </source>
</evidence>
<evidence type="ECO:0000256" key="8">
    <source>
        <dbReference type="ARBA" id="ARBA00022989"/>
    </source>
</evidence>
<keyword evidence="3 11" id="KW-0633">Potassium transport</keyword>
<dbReference type="PIRSF" id="PIRSF001296">
    <property type="entry name" value="K_ATPase_KdpC"/>
    <property type="match status" value="1"/>
</dbReference>
<keyword evidence="13" id="KW-1185">Reference proteome</keyword>
<dbReference type="Proteomes" id="UP000706031">
    <property type="component" value="Unassembled WGS sequence"/>
</dbReference>
<comment type="subunit">
    <text evidence="11">The system is composed of three essential subunits: KdpA, KdpB and KdpC.</text>
</comment>
<proteinExistence type="inferred from homology"/>
<evidence type="ECO:0000256" key="7">
    <source>
        <dbReference type="ARBA" id="ARBA00022958"/>
    </source>
</evidence>
<keyword evidence="9 11" id="KW-0406">Ion transport</keyword>
<keyword evidence="10 11" id="KW-0472">Membrane</keyword>
<keyword evidence="7 11" id="KW-0630">Potassium</keyword>